<name>A0A7R9J4J1_TIMCA</name>
<reference evidence="1" key="1">
    <citation type="submission" date="2020-11" db="EMBL/GenBank/DDBJ databases">
        <authorList>
            <person name="Tran Van P."/>
        </authorList>
    </citation>
    <scope>NUCLEOTIDE SEQUENCE</scope>
</reference>
<evidence type="ECO:0000313" key="1">
    <source>
        <dbReference type="EMBL" id="CAD7572613.1"/>
    </source>
</evidence>
<dbReference type="EMBL" id="OE181128">
    <property type="protein sequence ID" value="CAD7572613.1"/>
    <property type="molecule type" value="Genomic_DNA"/>
</dbReference>
<gene>
    <name evidence="1" type="ORF">TCMB3V08_LOCUS5257</name>
</gene>
<accession>A0A7R9J4J1</accession>
<sequence>MKEKPPLVHPTEIRTSISPSLAIELNTTSALANYATEAAQYHSEKEVLKTNIVSYPNISRPGPVSK</sequence>
<protein>
    <submittedName>
        <fullName evidence="1">(California timema) hypothetical protein</fullName>
    </submittedName>
</protein>
<organism evidence="1">
    <name type="scientific">Timema californicum</name>
    <name type="common">California timema</name>
    <name type="synonym">Walking stick</name>
    <dbReference type="NCBI Taxonomy" id="61474"/>
    <lineage>
        <taxon>Eukaryota</taxon>
        <taxon>Metazoa</taxon>
        <taxon>Ecdysozoa</taxon>
        <taxon>Arthropoda</taxon>
        <taxon>Hexapoda</taxon>
        <taxon>Insecta</taxon>
        <taxon>Pterygota</taxon>
        <taxon>Neoptera</taxon>
        <taxon>Polyneoptera</taxon>
        <taxon>Phasmatodea</taxon>
        <taxon>Timematodea</taxon>
        <taxon>Timematoidea</taxon>
        <taxon>Timematidae</taxon>
        <taxon>Timema</taxon>
    </lineage>
</organism>
<proteinExistence type="predicted"/>
<dbReference type="AlphaFoldDB" id="A0A7R9J4J1"/>